<accession>A0A0B2UK51</accession>
<dbReference type="RefSeq" id="XP_014563661.1">
    <property type="nucleotide sequence ID" value="XM_014708175.1"/>
</dbReference>
<organism evidence="7 8">
    <name type="scientific">Ordospora colligata OC4</name>
    <dbReference type="NCBI Taxonomy" id="1354746"/>
    <lineage>
        <taxon>Eukaryota</taxon>
        <taxon>Fungi</taxon>
        <taxon>Fungi incertae sedis</taxon>
        <taxon>Microsporidia</taxon>
        <taxon>Ordosporidae</taxon>
        <taxon>Ordospora</taxon>
    </lineage>
</organism>
<keyword evidence="1 3" id="KW-0547">Nucleotide-binding</keyword>
<keyword evidence="3 4" id="KW-0505">Motor protein</keyword>
<dbReference type="InterPro" id="IPR036961">
    <property type="entry name" value="Kinesin_motor_dom_sf"/>
</dbReference>
<dbReference type="SUPFAM" id="SSF52540">
    <property type="entry name" value="P-loop containing nucleoside triphosphate hydrolases"/>
    <property type="match status" value="1"/>
</dbReference>
<dbReference type="InterPro" id="IPR027417">
    <property type="entry name" value="P-loop_NTPase"/>
</dbReference>
<feature type="binding site" evidence="3">
    <location>
        <begin position="242"/>
        <end position="249"/>
    </location>
    <ligand>
        <name>ATP</name>
        <dbReference type="ChEBI" id="CHEBI:30616"/>
    </ligand>
</feature>
<evidence type="ECO:0000313" key="8">
    <source>
        <dbReference type="Proteomes" id="UP000031056"/>
    </source>
</evidence>
<feature type="domain" description="Kinesin motor" evidence="6">
    <location>
        <begin position="167"/>
        <end position="479"/>
    </location>
</feature>
<sequence>MAGSSIPHRISELKAIFSDLKENIDEKMTQRPRKDSVLLEICAPGCCEHNGCIESTNNREIEINTNTRERNRKTCRIQNASEDGLLNPEHYLEAHEDMIREIQSLKDKIYRLEAINDELKKKDCEMNQIIEEYNNKIKKAEILENECLEQAKIVSRLRNEIINLKGSTRVLCRIKPSTGSSTGSRIEMTDRCLEIFAHEKKHKFEFDKIFGPDATQRNVYDEIAMMVQSVLDGYKICVFAYGQTGSGKTYTMEGDEEEHGLVHRAMIEIDNSIAMMRKEGWQCLNTCSYVEIYNEEIIDLFSSETKKISIVHDGGDTNLVNCTIMNVGKISSALKVLVDASKRRKVGSTECNIRSSRSHTVYILNVKMENTLINEKREGSMIFIDLAGSERLNSSKAEGARLKETQNINKSLSALGDVFNSILRKDSHIPFRNSKLTYLLQSFLSGNSRTVMFVTISPEMEHFNETICSLRFADKIAQCKLGVAQRKAIKTFMNENQK</sequence>
<dbReference type="PROSITE" id="PS00411">
    <property type="entry name" value="KINESIN_MOTOR_1"/>
    <property type="match status" value="1"/>
</dbReference>
<dbReference type="Proteomes" id="UP000031056">
    <property type="component" value="Unassembled WGS sequence"/>
</dbReference>
<dbReference type="InterPro" id="IPR019821">
    <property type="entry name" value="Kinesin_motor_CS"/>
</dbReference>
<evidence type="ECO:0000256" key="1">
    <source>
        <dbReference type="ARBA" id="ARBA00022741"/>
    </source>
</evidence>
<dbReference type="STRING" id="1354746.A0A0B2UK51"/>
<dbReference type="AlphaFoldDB" id="A0A0B2UK51"/>
<keyword evidence="2 3" id="KW-0067">ATP-binding</keyword>
<dbReference type="PROSITE" id="PS50067">
    <property type="entry name" value="KINESIN_MOTOR_2"/>
    <property type="match status" value="1"/>
</dbReference>
<keyword evidence="8" id="KW-1185">Reference proteome</keyword>
<dbReference type="HOGENOM" id="CLU_001485_12_4_1"/>
<dbReference type="SMART" id="SM00129">
    <property type="entry name" value="KISc"/>
    <property type="match status" value="1"/>
</dbReference>
<reference evidence="7 8" key="1">
    <citation type="journal article" date="2014" name="MBio">
        <title>The Ordospora colligata genome; evolution of extreme reduction in microsporidia and host-to-parasite horizontal gene transfer.</title>
        <authorList>
            <person name="Pombert J.-F."/>
            <person name="Haag K.L."/>
            <person name="Beidas S."/>
            <person name="Ebert D."/>
            <person name="Keeling P.J."/>
        </authorList>
    </citation>
    <scope>NUCLEOTIDE SEQUENCE [LARGE SCALE GENOMIC DNA]</scope>
    <source>
        <strain evidence="7 8">OC4</strain>
    </source>
</reference>
<dbReference type="GeneID" id="26261678"/>
<dbReference type="GO" id="GO:0003777">
    <property type="term" value="F:microtubule motor activity"/>
    <property type="evidence" value="ECO:0007669"/>
    <property type="project" value="InterPro"/>
</dbReference>
<dbReference type="FunCoup" id="A0A0B2UK51">
    <property type="interactions" value="52"/>
</dbReference>
<dbReference type="PRINTS" id="PR00380">
    <property type="entry name" value="KINESINHEAVY"/>
</dbReference>
<dbReference type="InParanoid" id="A0A0B2UK51"/>
<protein>
    <recommendedName>
        <fullName evidence="4">Kinesin-like protein</fullName>
    </recommendedName>
</protein>
<dbReference type="VEuPathDB" id="MicrosporidiaDB:M896_050250"/>
<evidence type="ECO:0000256" key="3">
    <source>
        <dbReference type="PROSITE-ProRule" id="PRU00283"/>
    </source>
</evidence>
<dbReference type="GO" id="GO:0007018">
    <property type="term" value="P:microtubule-based movement"/>
    <property type="evidence" value="ECO:0007669"/>
    <property type="project" value="InterPro"/>
</dbReference>
<dbReference type="EMBL" id="JOKQ01000005">
    <property type="protein sequence ID" value="KHN69619.1"/>
    <property type="molecule type" value="Genomic_DNA"/>
</dbReference>
<dbReference type="Gene3D" id="3.40.850.10">
    <property type="entry name" value="Kinesin motor domain"/>
    <property type="match status" value="1"/>
</dbReference>
<dbReference type="GO" id="GO:0005524">
    <property type="term" value="F:ATP binding"/>
    <property type="evidence" value="ECO:0007669"/>
    <property type="project" value="UniProtKB-UniRule"/>
</dbReference>
<comment type="caution">
    <text evidence="7">The sequence shown here is derived from an EMBL/GenBank/DDBJ whole genome shotgun (WGS) entry which is preliminary data.</text>
</comment>
<evidence type="ECO:0000259" key="6">
    <source>
        <dbReference type="PROSITE" id="PS50067"/>
    </source>
</evidence>
<dbReference type="Pfam" id="PF00225">
    <property type="entry name" value="Kinesin"/>
    <property type="match status" value="1"/>
</dbReference>
<proteinExistence type="inferred from homology"/>
<evidence type="ECO:0000256" key="5">
    <source>
        <dbReference type="SAM" id="Coils"/>
    </source>
</evidence>
<dbReference type="OrthoDB" id="3176171at2759"/>
<gene>
    <name evidence="7" type="ORF">M896_050250</name>
</gene>
<feature type="coiled-coil region" evidence="5">
    <location>
        <begin position="95"/>
        <end position="160"/>
    </location>
</feature>
<dbReference type="InterPro" id="IPR001752">
    <property type="entry name" value="Kinesin_motor_dom"/>
</dbReference>
<dbReference type="PANTHER" id="PTHR47972">
    <property type="entry name" value="KINESIN-LIKE PROTEIN KLP-3"/>
    <property type="match status" value="1"/>
</dbReference>
<keyword evidence="4" id="KW-0493">Microtubule</keyword>
<dbReference type="PANTHER" id="PTHR47972:SF28">
    <property type="entry name" value="KINESIN-LIKE PROTEIN KLP-3"/>
    <property type="match status" value="1"/>
</dbReference>
<evidence type="ECO:0000256" key="2">
    <source>
        <dbReference type="ARBA" id="ARBA00022840"/>
    </source>
</evidence>
<evidence type="ECO:0000256" key="4">
    <source>
        <dbReference type="RuleBase" id="RU000394"/>
    </source>
</evidence>
<comment type="similarity">
    <text evidence="3 4">Belongs to the TRAFAC class myosin-kinesin ATPase superfamily. Kinesin family.</text>
</comment>
<dbReference type="GO" id="GO:0005874">
    <property type="term" value="C:microtubule"/>
    <property type="evidence" value="ECO:0007669"/>
    <property type="project" value="UniProtKB-KW"/>
</dbReference>
<keyword evidence="5" id="KW-0175">Coiled coil</keyword>
<dbReference type="GO" id="GO:0008017">
    <property type="term" value="F:microtubule binding"/>
    <property type="evidence" value="ECO:0007669"/>
    <property type="project" value="InterPro"/>
</dbReference>
<evidence type="ECO:0000313" key="7">
    <source>
        <dbReference type="EMBL" id="KHN69619.1"/>
    </source>
</evidence>
<name>A0A0B2UK51_9MICR</name>
<dbReference type="InterPro" id="IPR027640">
    <property type="entry name" value="Kinesin-like_fam"/>
</dbReference>